<evidence type="ECO:0000313" key="12">
    <source>
        <dbReference type="Proteomes" id="UP000664859"/>
    </source>
</evidence>
<feature type="domain" description="C2H2-type" evidence="10">
    <location>
        <begin position="10"/>
        <end position="39"/>
    </location>
</feature>
<protein>
    <recommendedName>
        <fullName evidence="10">C2H2-type domain-containing protein</fullName>
    </recommendedName>
</protein>
<dbReference type="Pfam" id="PF13909">
    <property type="entry name" value="zf-H2C2_5"/>
    <property type="match status" value="1"/>
</dbReference>
<accession>A0A835YYJ7</accession>
<evidence type="ECO:0000256" key="5">
    <source>
        <dbReference type="ARBA" id="ARBA00022833"/>
    </source>
</evidence>
<dbReference type="GO" id="GO:0000978">
    <property type="term" value="F:RNA polymerase II cis-regulatory region sequence-specific DNA binding"/>
    <property type="evidence" value="ECO:0007669"/>
    <property type="project" value="TreeGrafter"/>
</dbReference>
<dbReference type="InterPro" id="IPR050527">
    <property type="entry name" value="Snail/Krueppel_Znf"/>
</dbReference>
<keyword evidence="3" id="KW-0677">Repeat</keyword>
<evidence type="ECO:0000256" key="3">
    <source>
        <dbReference type="ARBA" id="ARBA00022737"/>
    </source>
</evidence>
<dbReference type="FunFam" id="3.30.160.60:FF:000032">
    <property type="entry name" value="Krueppel-like factor 4"/>
    <property type="match status" value="1"/>
</dbReference>
<dbReference type="GO" id="GO:0000981">
    <property type="term" value="F:DNA-binding transcription factor activity, RNA polymerase II-specific"/>
    <property type="evidence" value="ECO:0007669"/>
    <property type="project" value="TreeGrafter"/>
</dbReference>
<keyword evidence="12" id="KW-1185">Reference proteome</keyword>
<keyword evidence="4 9" id="KW-0863">Zinc-finger</keyword>
<feature type="domain" description="C2H2-type" evidence="10">
    <location>
        <begin position="101"/>
        <end position="130"/>
    </location>
</feature>
<dbReference type="GO" id="GO:0008270">
    <property type="term" value="F:zinc ion binding"/>
    <property type="evidence" value="ECO:0007669"/>
    <property type="project" value="UniProtKB-KW"/>
</dbReference>
<evidence type="ECO:0000256" key="9">
    <source>
        <dbReference type="PROSITE-ProRule" id="PRU00042"/>
    </source>
</evidence>
<evidence type="ECO:0000313" key="11">
    <source>
        <dbReference type="EMBL" id="KAG5183981.1"/>
    </source>
</evidence>
<dbReference type="PANTHER" id="PTHR24388:SF54">
    <property type="entry name" value="PROTEIN ESCARGOT"/>
    <property type="match status" value="1"/>
</dbReference>
<evidence type="ECO:0000259" key="10">
    <source>
        <dbReference type="PROSITE" id="PS50157"/>
    </source>
</evidence>
<dbReference type="OrthoDB" id="6077919at2759"/>
<dbReference type="FunFam" id="3.30.160.60:FF:000446">
    <property type="entry name" value="Zinc finger protein"/>
    <property type="match status" value="1"/>
</dbReference>
<proteinExistence type="predicted"/>
<keyword evidence="6" id="KW-0805">Transcription regulation</keyword>
<dbReference type="PANTHER" id="PTHR24388">
    <property type="entry name" value="ZINC FINGER PROTEIN"/>
    <property type="match status" value="1"/>
</dbReference>
<feature type="domain" description="C2H2-type" evidence="10">
    <location>
        <begin position="71"/>
        <end position="100"/>
    </location>
</feature>
<evidence type="ECO:0000256" key="1">
    <source>
        <dbReference type="ARBA" id="ARBA00004123"/>
    </source>
</evidence>
<keyword evidence="2" id="KW-0479">Metal-binding</keyword>
<dbReference type="GO" id="GO:0005634">
    <property type="term" value="C:nucleus"/>
    <property type="evidence" value="ECO:0007669"/>
    <property type="project" value="UniProtKB-SubCell"/>
</dbReference>
<evidence type="ECO:0000256" key="2">
    <source>
        <dbReference type="ARBA" id="ARBA00022723"/>
    </source>
</evidence>
<gene>
    <name evidence="11" type="ORF">JKP88DRAFT_262905</name>
</gene>
<dbReference type="SMART" id="SM00355">
    <property type="entry name" value="ZnF_C2H2"/>
    <property type="match status" value="7"/>
</dbReference>
<evidence type="ECO:0000256" key="8">
    <source>
        <dbReference type="ARBA" id="ARBA00023242"/>
    </source>
</evidence>
<keyword evidence="8" id="KW-0539">Nucleus</keyword>
<dbReference type="EMBL" id="JAFCMP010000179">
    <property type="protein sequence ID" value="KAG5183981.1"/>
    <property type="molecule type" value="Genomic_DNA"/>
</dbReference>
<dbReference type="InterPro" id="IPR013087">
    <property type="entry name" value="Znf_C2H2_type"/>
</dbReference>
<name>A0A835YYJ7_9STRA</name>
<dbReference type="Gene3D" id="3.30.160.60">
    <property type="entry name" value="Classic Zinc Finger"/>
    <property type="match status" value="7"/>
</dbReference>
<keyword evidence="7" id="KW-0804">Transcription</keyword>
<feature type="domain" description="C2H2-type" evidence="10">
    <location>
        <begin position="159"/>
        <end position="188"/>
    </location>
</feature>
<dbReference type="AlphaFoldDB" id="A0A835YYJ7"/>
<evidence type="ECO:0000256" key="6">
    <source>
        <dbReference type="ARBA" id="ARBA00023015"/>
    </source>
</evidence>
<dbReference type="SUPFAM" id="SSF57667">
    <property type="entry name" value="beta-beta-alpha zinc fingers"/>
    <property type="match status" value="3"/>
</dbReference>
<reference evidence="11" key="1">
    <citation type="submission" date="2021-02" db="EMBL/GenBank/DDBJ databases">
        <title>First Annotated Genome of the Yellow-green Alga Tribonema minus.</title>
        <authorList>
            <person name="Mahan K.M."/>
        </authorList>
    </citation>
    <scope>NUCLEOTIDE SEQUENCE</scope>
    <source>
        <strain evidence="11">UTEX B ZZ1240</strain>
    </source>
</reference>
<evidence type="ECO:0000256" key="4">
    <source>
        <dbReference type="ARBA" id="ARBA00022771"/>
    </source>
</evidence>
<dbReference type="InterPro" id="IPR036236">
    <property type="entry name" value="Znf_C2H2_sf"/>
</dbReference>
<comment type="caution">
    <text evidence="11">The sequence shown here is derived from an EMBL/GenBank/DDBJ whole genome shotgun (WGS) entry which is preliminary data.</text>
</comment>
<dbReference type="Proteomes" id="UP000664859">
    <property type="component" value="Unassembled WGS sequence"/>
</dbReference>
<keyword evidence="5" id="KW-0862">Zinc</keyword>
<sequence length="394" mass="44679">MLKHTDEKNFRCSEPDCDFATCIKGNLVRHMRTHSGERPFACPMEDCGYTSASTDTLKTHMYTHNADSKPFRCQEEDCSFASVHQQDLDEHMNTHTGAKPFHCTEADCDFKCAQKAGLERHLLTHTGVKMFQCTYCSSSFARGDVLKIHIRTHTGERPYACSYPECPYTCAQKATLDIHEFRHTGLKPFICSEENCEYSAAYAGTLKAHIQCWHTKEGKAKKITKQDRVRQILEEVYAVDSECHIKYRNGCVPDPDKHYARIDFHIVGITHTIVIVECDEGGHADYMLTCELSRMEQIHEAILKACPDGAPPVLFVRYNPDMRTIDGTPQATKRREKESELMTFLSDVAEGNVVFTETLNIAYLGYDMEGCVPCVCNDPDFPEQMKGCVHLFAP</sequence>
<comment type="subcellular location">
    <subcellularLocation>
        <location evidence="1">Nucleus</location>
    </subcellularLocation>
</comment>
<dbReference type="Pfam" id="PF00096">
    <property type="entry name" value="zf-C2H2"/>
    <property type="match status" value="1"/>
</dbReference>
<evidence type="ECO:0000256" key="7">
    <source>
        <dbReference type="ARBA" id="ARBA00023163"/>
    </source>
</evidence>
<dbReference type="PROSITE" id="PS00028">
    <property type="entry name" value="ZINC_FINGER_C2H2_1"/>
    <property type="match status" value="3"/>
</dbReference>
<feature type="domain" description="C2H2-type" evidence="10">
    <location>
        <begin position="40"/>
        <end position="69"/>
    </location>
</feature>
<feature type="domain" description="C2H2-type" evidence="10">
    <location>
        <begin position="131"/>
        <end position="158"/>
    </location>
</feature>
<organism evidence="11 12">
    <name type="scientific">Tribonema minus</name>
    <dbReference type="NCBI Taxonomy" id="303371"/>
    <lineage>
        <taxon>Eukaryota</taxon>
        <taxon>Sar</taxon>
        <taxon>Stramenopiles</taxon>
        <taxon>Ochrophyta</taxon>
        <taxon>PX clade</taxon>
        <taxon>Xanthophyceae</taxon>
        <taxon>Tribonematales</taxon>
        <taxon>Tribonemataceae</taxon>
        <taxon>Tribonema</taxon>
    </lineage>
</organism>
<dbReference type="PROSITE" id="PS50157">
    <property type="entry name" value="ZINC_FINGER_C2H2_2"/>
    <property type="match status" value="6"/>
</dbReference>